<comment type="caution">
    <text evidence="1">The sequence shown here is derived from an EMBL/GenBank/DDBJ whole genome shotgun (WGS) entry which is preliminary data.</text>
</comment>
<proteinExistence type="predicted"/>
<accession>A0ABR9E3A9</accession>
<protein>
    <submittedName>
        <fullName evidence="1">Uncharacterized protein</fullName>
    </submittedName>
</protein>
<keyword evidence="2" id="KW-1185">Reference proteome</keyword>
<evidence type="ECO:0000313" key="2">
    <source>
        <dbReference type="Proteomes" id="UP000648482"/>
    </source>
</evidence>
<evidence type="ECO:0000313" key="1">
    <source>
        <dbReference type="EMBL" id="MBE0360833.1"/>
    </source>
</evidence>
<organism evidence="1 2">
    <name type="scientific">Pseudoalteromonas aliena SW19</name>
    <dbReference type="NCBI Taxonomy" id="1314866"/>
    <lineage>
        <taxon>Bacteria</taxon>
        <taxon>Pseudomonadati</taxon>
        <taxon>Pseudomonadota</taxon>
        <taxon>Gammaproteobacteria</taxon>
        <taxon>Alteromonadales</taxon>
        <taxon>Pseudoalteromonadaceae</taxon>
        <taxon>Pseudoalteromonas</taxon>
    </lineage>
</organism>
<name>A0ABR9E3A9_9GAMM</name>
<dbReference type="EMBL" id="AQGU01000028">
    <property type="protein sequence ID" value="MBE0360833.1"/>
    <property type="molecule type" value="Genomic_DNA"/>
</dbReference>
<dbReference type="Proteomes" id="UP000648482">
    <property type="component" value="Unassembled WGS sequence"/>
</dbReference>
<gene>
    <name evidence="1" type="ORF">PALI_a2891</name>
</gene>
<sequence>MNWLTSTSVCKVLGIQHQINSIYKQVGIKSNFQTMYCVVQVCRALNVCILKMDKSNHLINDIGLKDIWADKVISPYI</sequence>
<reference evidence="1 2" key="1">
    <citation type="submission" date="2015-06" db="EMBL/GenBank/DDBJ databases">
        <title>Genome sequence of Pseudoalteromonas aliena.</title>
        <authorList>
            <person name="Xie B.-B."/>
            <person name="Rong J.-C."/>
            <person name="Qin Q.-L."/>
            <person name="Zhang Y.-Z."/>
        </authorList>
    </citation>
    <scope>NUCLEOTIDE SEQUENCE [LARGE SCALE GENOMIC DNA]</scope>
    <source>
        <strain evidence="1 2">SW19</strain>
    </source>
</reference>